<accession>A0A1E3NWX5</accession>
<comment type="function">
    <text evidence="12">SNARE required for protein transport between the ER and the Golgi complex.</text>
</comment>
<feature type="region of interest" description="Disordered" evidence="13">
    <location>
        <begin position="101"/>
        <end position="167"/>
    </location>
</feature>
<dbReference type="GO" id="GO:0000149">
    <property type="term" value="F:SNARE binding"/>
    <property type="evidence" value="ECO:0007669"/>
    <property type="project" value="TreeGrafter"/>
</dbReference>
<dbReference type="GO" id="GO:0005789">
    <property type="term" value="C:endoplasmic reticulum membrane"/>
    <property type="evidence" value="ECO:0007669"/>
    <property type="project" value="UniProtKB-SubCell"/>
</dbReference>
<dbReference type="EMBL" id="KV454214">
    <property type="protein sequence ID" value="ODQ57202.1"/>
    <property type="molecule type" value="Genomic_DNA"/>
</dbReference>
<dbReference type="Gene3D" id="1.20.5.110">
    <property type="match status" value="1"/>
</dbReference>
<protein>
    <recommendedName>
        <fullName evidence="11 12">Protein transport protein BOS1</fullName>
    </recommendedName>
</protein>
<evidence type="ECO:0000256" key="4">
    <source>
        <dbReference type="ARBA" id="ARBA00022692"/>
    </source>
</evidence>
<dbReference type="Pfam" id="PF12352">
    <property type="entry name" value="V-SNARE_C"/>
    <property type="match status" value="1"/>
</dbReference>
<evidence type="ECO:0000313" key="16">
    <source>
        <dbReference type="Proteomes" id="UP000094112"/>
    </source>
</evidence>
<evidence type="ECO:0000256" key="13">
    <source>
        <dbReference type="SAM" id="MobiDB-lite"/>
    </source>
</evidence>
<gene>
    <name evidence="15" type="ORF">WICANDRAFT_65461</name>
</gene>
<feature type="compositionally biased region" description="Polar residues" evidence="13">
    <location>
        <begin position="133"/>
        <end position="145"/>
    </location>
</feature>
<reference evidence="15 16" key="1">
    <citation type="journal article" date="2016" name="Proc. Natl. Acad. Sci. U.S.A.">
        <title>Comparative genomics of biotechnologically important yeasts.</title>
        <authorList>
            <person name="Riley R."/>
            <person name="Haridas S."/>
            <person name="Wolfe K.H."/>
            <person name="Lopes M.R."/>
            <person name="Hittinger C.T."/>
            <person name="Goeker M."/>
            <person name="Salamov A.A."/>
            <person name="Wisecaver J.H."/>
            <person name="Long T.M."/>
            <person name="Calvey C.H."/>
            <person name="Aerts A.L."/>
            <person name="Barry K.W."/>
            <person name="Choi C."/>
            <person name="Clum A."/>
            <person name="Coughlan A.Y."/>
            <person name="Deshpande S."/>
            <person name="Douglass A.P."/>
            <person name="Hanson S.J."/>
            <person name="Klenk H.-P."/>
            <person name="LaButti K.M."/>
            <person name="Lapidus A."/>
            <person name="Lindquist E.A."/>
            <person name="Lipzen A.M."/>
            <person name="Meier-Kolthoff J.P."/>
            <person name="Ohm R.A."/>
            <person name="Otillar R.P."/>
            <person name="Pangilinan J.L."/>
            <person name="Peng Y."/>
            <person name="Rokas A."/>
            <person name="Rosa C.A."/>
            <person name="Scheuner C."/>
            <person name="Sibirny A.A."/>
            <person name="Slot J.C."/>
            <person name="Stielow J.B."/>
            <person name="Sun H."/>
            <person name="Kurtzman C.P."/>
            <person name="Blackwell M."/>
            <person name="Grigoriev I.V."/>
            <person name="Jeffries T.W."/>
        </authorList>
    </citation>
    <scope>NUCLEOTIDE SEQUENCE [LARGE SCALE GENOMIC DNA]</scope>
    <source>
        <strain evidence="16">ATCC 58044 / CBS 1984 / NCYC 433 / NRRL Y-366-8</strain>
    </source>
</reference>
<evidence type="ECO:0000256" key="2">
    <source>
        <dbReference type="ARBA" id="ARBA00004409"/>
    </source>
</evidence>
<keyword evidence="9 12" id="KW-0472">Membrane</keyword>
<dbReference type="GO" id="GO:0005484">
    <property type="term" value="F:SNAP receptor activity"/>
    <property type="evidence" value="ECO:0007669"/>
    <property type="project" value="InterPro"/>
</dbReference>
<dbReference type="STRING" id="683960.A0A1E3NWX5"/>
<evidence type="ECO:0000256" key="12">
    <source>
        <dbReference type="PIRNR" id="PIRNR028865"/>
    </source>
</evidence>
<dbReference type="AlphaFoldDB" id="A0A1E3NWX5"/>
<organism evidence="15 16">
    <name type="scientific">Wickerhamomyces anomalus (strain ATCC 58044 / CBS 1984 / NCYC 433 / NRRL Y-366-8)</name>
    <name type="common">Yeast</name>
    <name type="synonym">Hansenula anomala</name>
    <dbReference type="NCBI Taxonomy" id="683960"/>
    <lineage>
        <taxon>Eukaryota</taxon>
        <taxon>Fungi</taxon>
        <taxon>Dikarya</taxon>
        <taxon>Ascomycota</taxon>
        <taxon>Saccharomycotina</taxon>
        <taxon>Saccharomycetes</taxon>
        <taxon>Phaffomycetales</taxon>
        <taxon>Wickerhamomycetaceae</taxon>
        <taxon>Wickerhamomyces</taxon>
    </lineage>
</organism>
<evidence type="ECO:0000256" key="6">
    <source>
        <dbReference type="ARBA" id="ARBA00022927"/>
    </source>
</evidence>
<keyword evidence="3 12" id="KW-0813">Transport</keyword>
<keyword evidence="6 12" id="KW-0653">Protein transport</keyword>
<dbReference type="Proteomes" id="UP000094112">
    <property type="component" value="Unassembled WGS sequence"/>
</dbReference>
<evidence type="ECO:0000313" key="15">
    <source>
        <dbReference type="EMBL" id="ODQ57202.1"/>
    </source>
</evidence>
<dbReference type="GO" id="GO:0031902">
    <property type="term" value="C:late endosome membrane"/>
    <property type="evidence" value="ECO:0007669"/>
    <property type="project" value="TreeGrafter"/>
</dbReference>
<name>A0A1E3NWX5_WICAA</name>
<dbReference type="GO" id="GO:0006906">
    <property type="term" value="P:vesicle fusion"/>
    <property type="evidence" value="ECO:0007669"/>
    <property type="project" value="TreeGrafter"/>
</dbReference>
<feature type="compositionally biased region" description="Basic and acidic residues" evidence="13">
    <location>
        <begin position="101"/>
        <end position="124"/>
    </location>
</feature>
<evidence type="ECO:0000256" key="7">
    <source>
        <dbReference type="ARBA" id="ARBA00022989"/>
    </source>
</evidence>
<feature type="transmembrane region" description="Helical" evidence="14">
    <location>
        <begin position="227"/>
        <end position="244"/>
    </location>
</feature>
<keyword evidence="16" id="KW-1185">Reference proteome</keyword>
<dbReference type="GeneID" id="30201160"/>
<dbReference type="GO" id="GO:0006888">
    <property type="term" value="P:endoplasmic reticulum to Golgi vesicle-mediated transport"/>
    <property type="evidence" value="ECO:0007669"/>
    <property type="project" value="TreeGrafter"/>
</dbReference>
<dbReference type="GO" id="GO:0012507">
    <property type="term" value="C:ER to Golgi transport vesicle membrane"/>
    <property type="evidence" value="ECO:0007669"/>
    <property type="project" value="TreeGrafter"/>
</dbReference>
<evidence type="ECO:0000256" key="14">
    <source>
        <dbReference type="SAM" id="Phobius"/>
    </source>
</evidence>
<evidence type="ECO:0000256" key="1">
    <source>
        <dbReference type="ARBA" id="ARBA00004163"/>
    </source>
</evidence>
<sequence length="249" mass="28494">MIPEVDYDWEKISPGTQTMNSVHNHAVKQISTLRKDLVQFESNISTAPLSLLGSIAANLTTLSKTIDEYETLAKNETIPEKQEKAKIKLQTFRTDIQEARSKYQELKRKKDESSEEANRSELLNRRPHGHGTNGQTSANPFDTETSSSSGSGLTYNQGLHKERDTLSRGNQQLDEILEMGREAYEELVASNQMLRRFQEKITGSLITLGVSQETIRSVERRAFQDKWIFYGGAFVMFVLFYYILKWFGR</sequence>
<dbReference type="GO" id="GO:0000139">
    <property type="term" value="C:Golgi membrane"/>
    <property type="evidence" value="ECO:0007669"/>
    <property type="project" value="UniProtKB-SubCell"/>
</dbReference>
<evidence type="ECO:0000256" key="5">
    <source>
        <dbReference type="ARBA" id="ARBA00022892"/>
    </source>
</evidence>
<evidence type="ECO:0000256" key="11">
    <source>
        <dbReference type="ARBA" id="ARBA00040957"/>
    </source>
</evidence>
<evidence type="ECO:0000256" key="9">
    <source>
        <dbReference type="ARBA" id="ARBA00023136"/>
    </source>
</evidence>
<keyword evidence="7 14" id="KW-1133">Transmembrane helix</keyword>
<proteinExistence type="inferred from homology"/>
<dbReference type="PIRSF" id="PIRSF028865">
    <property type="entry name" value="Membrin-2"/>
    <property type="match status" value="1"/>
</dbReference>
<comment type="similarity">
    <text evidence="10 12">Belongs to the BOS1 family.</text>
</comment>
<dbReference type="PANTHER" id="PTHR21230">
    <property type="entry name" value="VESICLE TRANSPORT V-SNARE PROTEIN VTI1-RELATED"/>
    <property type="match status" value="1"/>
</dbReference>
<keyword evidence="8" id="KW-0333">Golgi apparatus</keyword>
<keyword evidence="4 14" id="KW-0812">Transmembrane</keyword>
<evidence type="ECO:0000256" key="10">
    <source>
        <dbReference type="ARBA" id="ARBA00037983"/>
    </source>
</evidence>
<dbReference type="InterPro" id="IPR027027">
    <property type="entry name" value="GOSR2/Membrin/Bos1"/>
</dbReference>
<dbReference type="OrthoDB" id="158360at2759"/>
<evidence type="ECO:0000256" key="3">
    <source>
        <dbReference type="ARBA" id="ARBA00022448"/>
    </source>
</evidence>
<dbReference type="PANTHER" id="PTHR21230:SF1">
    <property type="entry name" value="GOLGI SNAP RECEPTOR COMPLEX MEMBER 2"/>
    <property type="match status" value="1"/>
</dbReference>
<comment type="subcellular location">
    <subcellularLocation>
        <location evidence="1">Endoplasmic reticulum membrane</location>
        <topology evidence="1">Single-pass type IV membrane protein</topology>
    </subcellularLocation>
    <subcellularLocation>
        <location evidence="2">Golgi apparatus membrane</location>
        <topology evidence="2">Single-pass type IV membrane protein</topology>
    </subcellularLocation>
</comment>
<evidence type="ECO:0000256" key="8">
    <source>
        <dbReference type="ARBA" id="ARBA00023034"/>
    </source>
</evidence>
<dbReference type="GO" id="GO:0015031">
    <property type="term" value="P:protein transport"/>
    <property type="evidence" value="ECO:0007669"/>
    <property type="project" value="UniProtKB-KW"/>
</dbReference>
<keyword evidence="5" id="KW-0931">ER-Golgi transport</keyword>
<dbReference type="RefSeq" id="XP_019036409.1">
    <property type="nucleotide sequence ID" value="XM_019183914.1"/>
</dbReference>
<dbReference type="GO" id="GO:0031201">
    <property type="term" value="C:SNARE complex"/>
    <property type="evidence" value="ECO:0007669"/>
    <property type="project" value="TreeGrafter"/>
</dbReference>